<feature type="site" description="Interaction with substrate tRNA" evidence="10">
    <location>
        <position position="105"/>
    </location>
</feature>
<dbReference type="GO" id="GO:0052381">
    <property type="term" value="F:tRNA dimethylallyltransferase activity"/>
    <property type="evidence" value="ECO:0007669"/>
    <property type="project" value="UniProtKB-UniRule"/>
</dbReference>
<comment type="similarity">
    <text evidence="3 10 13">Belongs to the IPP transferase family.</text>
</comment>
<feature type="region of interest" description="Interaction with substrate tRNA" evidence="10">
    <location>
        <begin position="243"/>
        <end position="248"/>
    </location>
</feature>
<evidence type="ECO:0000313" key="16">
    <source>
        <dbReference type="Proteomes" id="UP000198559"/>
    </source>
</evidence>
<dbReference type="NCBIfam" id="TIGR00174">
    <property type="entry name" value="miaA"/>
    <property type="match status" value="1"/>
</dbReference>
<evidence type="ECO:0000256" key="13">
    <source>
        <dbReference type="RuleBase" id="RU003785"/>
    </source>
</evidence>
<dbReference type="Gene3D" id="1.10.20.140">
    <property type="match status" value="1"/>
</dbReference>
<accession>A0A1H6LDF2</accession>
<comment type="catalytic activity">
    <reaction evidence="9 10 11">
        <text>adenosine(37) in tRNA + dimethylallyl diphosphate = N(6)-dimethylallyladenosine(37) in tRNA + diphosphate</text>
        <dbReference type="Rhea" id="RHEA:26482"/>
        <dbReference type="Rhea" id="RHEA-COMP:10162"/>
        <dbReference type="Rhea" id="RHEA-COMP:10375"/>
        <dbReference type="ChEBI" id="CHEBI:33019"/>
        <dbReference type="ChEBI" id="CHEBI:57623"/>
        <dbReference type="ChEBI" id="CHEBI:74411"/>
        <dbReference type="ChEBI" id="CHEBI:74415"/>
        <dbReference type="EC" id="2.5.1.75"/>
    </reaction>
</comment>
<evidence type="ECO:0000256" key="3">
    <source>
        <dbReference type="ARBA" id="ARBA00005842"/>
    </source>
</evidence>
<dbReference type="EMBL" id="CVUD02000189">
    <property type="protein sequence ID" value="SEH86466.1"/>
    <property type="molecule type" value="Genomic_DNA"/>
</dbReference>
<keyword evidence="6 10" id="KW-0547">Nucleotide-binding</keyword>
<evidence type="ECO:0000256" key="6">
    <source>
        <dbReference type="ARBA" id="ARBA00022741"/>
    </source>
</evidence>
<dbReference type="InterPro" id="IPR018022">
    <property type="entry name" value="IPT"/>
</dbReference>
<dbReference type="Gene3D" id="3.40.50.300">
    <property type="entry name" value="P-loop containing nucleotide triphosphate hydrolases"/>
    <property type="match status" value="1"/>
</dbReference>
<proteinExistence type="inferred from homology"/>
<keyword evidence="7 10" id="KW-0067">ATP-binding</keyword>
<sequence>MSQIPNKTVVFLMGPTASGKTDLAIQLADKFKTRIISVDSALIYKGMDIGTAKPNKTILEKYPHHLIDICNPEDTYSAFDFVHDANKQIETAFKNGETPILVGGTSFYFNALEHGLSNLPESTKKSKEKFNQLHQEKGSATLHKDLKQIDPQAANRIHPNDSQRITRALEVFELSGKTLSELQGNKQPSINYPIKKIILMPERAELHRRIEARFLSMMENGFLEEAKTLKQNPNLHENLPSIRCVGYRQAWQYLNNEINEATMIEKAVIATRQLCKRQSTWLRSEKNALILTTNNIEATMQFIKPSARLSL</sequence>
<evidence type="ECO:0000313" key="17">
    <source>
        <dbReference type="Proteomes" id="UP000198988"/>
    </source>
</evidence>
<keyword evidence="8 10" id="KW-0460">Magnesium</keyword>
<evidence type="ECO:0000256" key="7">
    <source>
        <dbReference type="ARBA" id="ARBA00022840"/>
    </source>
</evidence>
<dbReference type="PANTHER" id="PTHR11088:SF60">
    <property type="entry name" value="TRNA DIMETHYLALLYLTRANSFERASE"/>
    <property type="match status" value="1"/>
</dbReference>
<feature type="binding site" evidence="10">
    <location>
        <begin position="14"/>
        <end position="21"/>
    </location>
    <ligand>
        <name>ATP</name>
        <dbReference type="ChEBI" id="CHEBI:30616"/>
    </ligand>
</feature>
<reference evidence="16 17" key="2">
    <citation type="submission" date="2016-06" db="EMBL/GenBank/DDBJ databases">
        <authorList>
            <person name="Petersen J."/>
            <person name="Sayavedra L."/>
        </authorList>
    </citation>
    <scope>NUCLEOTIDE SEQUENCE [LARGE SCALE GENOMIC DNA]</scope>
    <source>
        <strain evidence="17">BazSymA</strain>
        <strain evidence="16">BazSymB</strain>
    </source>
</reference>
<dbReference type="AlphaFoldDB" id="A0A1H6LDF2"/>
<dbReference type="GO" id="GO:0006400">
    <property type="term" value="P:tRNA modification"/>
    <property type="evidence" value="ECO:0007669"/>
    <property type="project" value="TreeGrafter"/>
</dbReference>
<evidence type="ECO:0000256" key="1">
    <source>
        <dbReference type="ARBA" id="ARBA00001946"/>
    </source>
</evidence>
<dbReference type="OrthoDB" id="9776390at2"/>
<comment type="cofactor">
    <cofactor evidence="1 10">
        <name>Mg(2+)</name>
        <dbReference type="ChEBI" id="CHEBI:18420"/>
    </cofactor>
</comment>
<dbReference type="FunFam" id="1.10.20.140:FF:000001">
    <property type="entry name" value="tRNA dimethylallyltransferase"/>
    <property type="match status" value="1"/>
</dbReference>
<evidence type="ECO:0000256" key="8">
    <source>
        <dbReference type="ARBA" id="ARBA00022842"/>
    </source>
</evidence>
<evidence type="ECO:0000256" key="2">
    <source>
        <dbReference type="ARBA" id="ARBA00003213"/>
    </source>
</evidence>
<dbReference type="Proteomes" id="UP000198988">
    <property type="component" value="Unassembled WGS sequence"/>
</dbReference>
<evidence type="ECO:0000313" key="15">
    <source>
        <dbReference type="EMBL" id="SEH87673.1"/>
    </source>
</evidence>
<dbReference type="STRING" id="235205.BAZSYMB_GCONTIG00610_0"/>
<dbReference type="InterPro" id="IPR039657">
    <property type="entry name" value="Dimethylallyltransferase"/>
</dbReference>
<evidence type="ECO:0000256" key="12">
    <source>
        <dbReference type="RuleBase" id="RU003784"/>
    </source>
</evidence>
<dbReference type="EC" id="2.5.1.75" evidence="10"/>
<dbReference type="Pfam" id="PF01715">
    <property type="entry name" value="IPPT"/>
    <property type="match status" value="1"/>
</dbReference>
<feature type="binding site" evidence="10">
    <location>
        <begin position="16"/>
        <end position="21"/>
    </location>
    <ligand>
        <name>substrate</name>
    </ligand>
</feature>
<evidence type="ECO:0000256" key="4">
    <source>
        <dbReference type="ARBA" id="ARBA00022679"/>
    </source>
</evidence>
<evidence type="ECO:0000256" key="9">
    <source>
        <dbReference type="ARBA" id="ARBA00049563"/>
    </source>
</evidence>
<evidence type="ECO:0000256" key="5">
    <source>
        <dbReference type="ARBA" id="ARBA00022694"/>
    </source>
</evidence>
<dbReference type="SUPFAM" id="SSF52540">
    <property type="entry name" value="P-loop containing nucleoside triphosphate hydrolases"/>
    <property type="match status" value="2"/>
</dbReference>
<dbReference type="GO" id="GO:0005524">
    <property type="term" value="F:ATP binding"/>
    <property type="evidence" value="ECO:0007669"/>
    <property type="project" value="UniProtKB-UniRule"/>
</dbReference>
<dbReference type="Proteomes" id="UP000198559">
    <property type="component" value="Unassembled WGS sequence"/>
</dbReference>
<dbReference type="InterPro" id="IPR027417">
    <property type="entry name" value="P-loop_NTPase"/>
</dbReference>
<evidence type="ECO:0000256" key="10">
    <source>
        <dbReference type="HAMAP-Rule" id="MF_00185"/>
    </source>
</evidence>
<name>A0A1H6LDF2_9GAMM</name>
<keyword evidence="4 10" id="KW-0808">Transferase</keyword>
<comment type="subunit">
    <text evidence="10">Monomer.</text>
</comment>
<dbReference type="HAMAP" id="MF_00185">
    <property type="entry name" value="IPP_trans"/>
    <property type="match status" value="1"/>
</dbReference>
<feature type="region of interest" description="Interaction with substrate tRNA" evidence="10">
    <location>
        <begin position="39"/>
        <end position="42"/>
    </location>
</feature>
<evidence type="ECO:0000313" key="14">
    <source>
        <dbReference type="EMBL" id="SEH86466.1"/>
    </source>
</evidence>
<comment type="function">
    <text evidence="2 10 12">Catalyzes the transfer of a dimethylallyl group onto the adenine at position 37 in tRNAs that read codons beginning with uridine, leading to the formation of N6-(dimethylallyl)adenosine (i(6)A).</text>
</comment>
<protein>
    <recommendedName>
        <fullName evidence="10">tRNA dimethylallyltransferase</fullName>
        <ecNumber evidence="10">2.5.1.75</ecNumber>
    </recommendedName>
    <alternativeName>
        <fullName evidence="10">Dimethylallyl diphosphate:tRNA dimethylallyltransferase</fullName>
        <shortName evidence="10">DMAPP:tRNA dimethylallyltransferase</shortName>
        <shortName evidence="10">DMATase</shortName>
    </alternativeName>
    <alternativeName>
        <fullName evidence="10">Isopentenyl-diphosphate:tRNA isopentenyltransferase</fullName>
        <shortName evidence="10">IPP transferase</shortName>
        <shortName evidence="10">IPPT</shortName>
        <shortName evidence="10">IPTase</shortName>
    </alternativeName>
</protein>
<evidence type="ECO:0000256" key="11">
    <source>
        <dbReference type="RuleBase" id="RU003783"/>
    </source>
</evidence>
<gene>
    <name evidence="10" type="primary">miaA</name>
    <name evidence="15" type="ORF">BAZSYMA_ACONTIG00152_0</name>
    <name evidence="14" type="ORF">BAZSYMB_GCONTIG00610_0</name>
</gene>
<reference evidence="14" key="1">
    <citation type="submission" date="2016-06" db="EMBL/GenBank/DDBJ databases">
        <authorList>
            <person name="Olsen C.W."/>
            <person name="Carey S."/>
            <person name="Hinshaw L."/>
            <person name="Karasin A.I."/>
        </authorList>
    </citation>
    <scope>NUCLEOTIDE SEQUENCE [LARGE SCALE GENOMIC DNA]</scope>
    <source>
        <strain evidence="15">BazSymA</strain>
        <strain evidence="14">BazSymB</strain>
    </source>
</reference>
<keyword evidence="5 10" id="KW-0819">tRNA processing</keyword>
<comment type="caution">
    <text evidence="10">Lacks conserved residue(s) required for the propagation of feature annotation.</text>
</comment>
<organism evidence="14 16">
    <name type="scientific">Bathymodiolus azoricus thioautotrophic gill symbiont</name>
    <dbReference type="NCBI Taxonomy" id="235205"/>
    <lineage>
        <taxon>Bacteria</taxon>
        <taxon>Pseudomonadati</taxon>
        <taxon>Pseudomonadota</taxon>
        <taxon>Gammaproteobacteria</taxon>
        <taxon>sulfur-oxidizing symbionts</taxon>
    </lineage>
</organism>
<dbReference type="PANTHER" id="PTHR11088">
    <property type="entry name" value="TRNA DIMETHYLALLYLTRANSFERASE"/>
    <property type="match status" value="1"/>
</dbReference>
<dbReference type="EMBL" id="CDSC02000285">
    <property type="protein sequence ID" value="SEH87673.1"/>
    <property type="molecule type" value="Genomic_DNA"/>
</dbReference>
<dbReference type="RefSeq" id="WP_090716504.1">
    <property type="nucleotide sequence ID" value="NZ_CAESAP020000136.1"/>
</dbReference>
<feature type="region of interest" description="Interaction with substrate tRNA" evidence="10">
    <location>
        <begin position="163"/>
        <end position="167"/>
    </location>
</feature>